<dbReference type="InterPro" id="IPR001185">
    <property type="entry name" value="MS_channel"/>
</dbReference>
<evidence type="ECO:0000256" key="6">
    <source>
        <dbReference type="ARBA" id="ARBA00023065"/>
    </source>
</evidence>
<dbReference type="AlphaFoldDB" id="A0A1H6FID1"/>
<dbReference type="Pfam" id="PF01741">
    <property type="entry name" value="MscL"/>
    <property type="match status" value="1"/>
</dbReference>
<evidence type="ECO:0000256" key="5">
    <source>
        <dbReference type="ARBA" id="ARBA00022989"/>
    </source>
</evidence>
<evidence type="ECO:0000256" key="8">
    <source>
        <dbReference type="ARBA" id="ARBA00023303"/>
    </source>
</evidence>
<keyword evidence="6" id="KW-0406">Ion transport</keyword>
<dbReference type="NCBIfam" id="TIGR00220">
    <property type="entry name" value="mscL"/>
    <property type="match status" value="1"/>
</dbReference>
<dbReference type="STRING" id="29539.SAMN02745716_0461"/>
<dbReference type="PANTHER" id="PTHR30266:SF2">
    <property type="entry name" value="LARGE-CONDUCTANCE MECHANOSENSITIVE CHANNEL"/>
    <property type="match status" value="1"/>
</dbReference>
<dbReference type="PANTHER" id="PTHR30266">
    <property type="entry name" value="MECHANOSENSITIVE CHANNEL MSCL"/>
    <property type="match status" value="1"/>
</dbReference>
<evidence type="ECO:0000256" key="9">
    <source>
        <dbReference type="SAM" id="Phobius"/>
    </source>
</evidence>
<evidence type="ECO:0000256" key="3">
    <source>
        <dbReference type="ARBA" id="ARBA00022475"/>
    </source>
</evidence>
<dbReference type="Proteomes" id="UP000222056">
    <property type="component" value="Unassembled WGS sequence"/>
</dbReference>
<dbReference type="GO" id="GO:0008381">
    <property type="term" value="F:mechanosensitive monoatomic ion channel activity"/>
    <property type="evidence" value="ECO:0007669"/>
    <property type="project" value="InterPro"/>
</dbReference>
<sequence length="133" mass="14224">MKDFRDFALKSNFLDLAVAVVVGAALATLVRSFVTNILTPAIAAVGGYPDISSLELKVGGAVFRYGAFLTALIAFVMTLAVVFFLLVRPVQRLRARSARKEAESARECPYCLTKIPKAAKRCAACCAALEPAP</sequence>
<keyword evidence="11" id="KW-1185">Reference proteome</keyword>
<proteinExistence type="predicted"/>
<organism evidence="10 11">
    <name type="scientific">Thermoleophilum album</name>
    <dbReference type="NCBI Taxonomy" id="29539"/>
    <lineage>
        <taxon>Bacteria</taxon>
        <taxon>Bacillati</taxon>
        <taxon>Actinomycetota</taxon>
        <taxon>Thermoleophilia</taxon>
        <taxon>Thermoleophilales</taxon>
        <taxon>Thermoleophilaceae</taxon>
        <taxon>Thermoleophilum</taxon>
    </lineage>
</organism>
<dbReference type="InterPro" id="IPR037673">
    <property type="entry name" value="MSC/AndL"/>
</dbReference>
<evidence type="ECO:0000313" key="10">
    <source>
        <dbReference type="EMBL" id="SEH10591.1"/>
    </source>
</evidence>
<feature type="transmembrane region" description="Helical" evidence="9">
    <location>
        <begin position="62"/>
        <end position="87"/>
    </location>
</feature>
<dbReference type="SUPFAM" id="SSF81330">
    <property type="entry name" value="Gated mechanosensitive channel"/>
    <property type="match status" value="1"/>
</dbReference>
<feature type="transmembrane region" description="Helical" evidence="9">
    <location>
        <begin position="12"/>
        <end position="30"/>
    </location>
</feature>
<keyword evidence="8" id="KW-0407">Ion channel</keyword>
<gene>
    <name evidence="10" type="ORF">SAMN02745716_0461</name>
</gene>
<accession>A0A1H6FID1</accession>
<comment type="subcellular location">
    <subcellularLocation>
        <location evidence="1">Membrane</location>
        <topology evidence="1">Multi-pass membrane protein</topology>
    </subcellularLocation>
</comment>
<keyword evidence="2" id="KW-0813">Transport</keyword>
<evidence type="ECO:0000256" key="7">
    <source>
        <dbReference type="ARBA" id="ARBA00023136"/>
    </source>
</evidence>
<evidence type="ECO:0000313" key="11">
    <source>
        <dbReference type="Proteomes" id="UP000222056"/>
    </source>
</evidence>
<dbReference type="RefSeq" id="WP_093115847.1">
    <property type="nucleotide sequence ID" value="NZ_FNWJ01000001.1"/>
</dbReference>
<keyword evidence="4 9" id="KW-0812">Transmembrane</keyword>
<evidence type="ECO:0000256" key="4">
    <source>
        <dbReference type="ARBA" id="ARBA00022692"/>
    </source>
</evidence>
<reference evidence="11" key="1">
    <citation type="submission" date="2016-10" db="EMBL/GenBank/DDBJ databases">
        <authorList>
            <person name="Varghese N."/>
            <person name="Submissions S."/>
        </authorList>
    </citation>
    <scope>NUCLEOTIDE SEQUENCE [LARGE SCALE GENOMIC DNA]</scope>
    <source>
        <strain evidence="11">ATCC 35263</strain>
    </source>
</reference>
<keyword evidence="7 9" id="KW-0472">Membrane</keyword>
<dbReference type="EMBL" id="FNWJ01000001">
    <property type="protein sequence ID" value="SEH10591.1"/>
    <property type="molecule type" value="Genomic_DNA"/>
</dbReference>
<evidence type="ECO:0000256" key="2">
    <source>
        <dbReference type="ARBA" id="ARBA00022448"/>
    </source>
</evidence>
<keyword evidence="5 9" id="KW-1133">Transmembrane helix</keyword>
<evidence type="ECO:0000256" key="1">
    <source>
        <dbReference type="ARBA" id="ARBA00004141"/>
    </source>
</evidence>
<protein>
    <submittedName>
        <fullName evidence="10">Large conductance mechanosensitive channel</fullName>
    </submittedName>
</protein>
<dbReference type="GO" id="GO:0016020">
    <property type="term" value="C:membrane"/>
    <property type="evidence" value="ECO:0007669"/>
    <property type="project" value="UniProtKB-SubCell"/>
</dbReference>
<dbReference type="InterPro" id="IPR036019">
    <property type="entry name" value="MscL_channel"/>
</dbReference>
<name>A0A1H6FID1_THEAL</name>
<dbReference type="Gene3D" id="1.10.1200.120">
    <property type="entry name" value="Large-conductance mechanosensitive channel, MscL, domain 1"/>
    <property type="match status" value="1"/>
</dbReference>
<keyword evidence="3" id="KW-1003">Cell membrane</keyword>
<dbReference type="OrthoDB" id="9810350at2"/>